<dbReference type="EMBL" id="JAMSHT010000003">
    <property type="protein sequence ID" value="MCM8558525.1"/>
    <property type="molecule type" value="Genomic_DNA"/>
</dbReference>
<feature type="non-terminal residue" evidence="2">
    <location>
        <position position="700"/>
    </location>
</feature>
<dbReference type="SMART" id="SM00869">
    <property type="entry name" value="Autotransporter"/>
    <property type="match status" value="1"/>
</dbReference>
<proteinExistence type="predicted"/>
<protein>
    <submittedName>
        <fullName evidence="2">Autotransporter outer membrane beta-barrel domain-containing protein</fullName>
    </submittedName>
</protein>
<dbReference type="InterPro" id="IPR036709">
    <property type="entry name" value="Autotransporte_beta_dom_sf"/>
</dbReference>
<dbReference type="Gene3D" id="2.40.128.130">
    <property type="entry name" value="Autotransporter beta-domain"/>
    <property type="match status" value="1"/>
</dbReference>
<dbReference type="SUPFAM" id="SSF103515">
    <property type="entry name" value="Autotransporter"/>
    <property type="match status" value="1"/>
</dbReference>
<accession>A0A9X2EI66</accession>
<dbReference type="PROSITE" id="PS51208">
    <property type="entry name" value="AUTOTRANSPORTER"/>
    <property type="match status" value="1"/>
</dbReference>
<feature type="non-terminal residue" evidence="2">
    <location>
        <position position="1"/>
    </location>
</feature>
<name>A0A9X2EI66_9SPHN</name>
<dbReference type="InterPro" id="IPR005546">
    <property type="entry name" value="Autotransporte_beta"/>
</dbReference>
<comment type="caution">
    <text evidence="2">The sequence shown here is derived from an EMBL/GenBank/DDBJ whole genome shotgun (WGS) entry which is preliminary data.</text>
</comment>
<dbReference type="Pfam" id="PF03797">
    <property type="entry name" value="Autotransporter"/>
    <property type="match status" value="1"/>
</dbReference>
<organism evidence="2 3">
    <name type="scientific">Sphingomicrobium sediminis</name>
    <dbReference type="NCBI Taxonomy" id="2950949"/>
    <lineage>
        <taxon>Bacteria</taxon>
        <taxon>Pseudomonadati</taxon>
        <taxon>Pseudomonadota</taxon>
        <taxon>Alphaproteobacteria</taxon>
        <taxon>Sphingomonadales</taxon>
        <taxon>Sphingomonadaceae</taxon>
        <taxon>Sphingomicrobium</taxon>
    </lineage>
</organism>
<dbReference type="Proteomes" id="UP001155128">
    <property type="component" value="Unassembled WGS sequence"/>
</dbReference>
<reference evidence="2" key="1">
    <citation type="submission" date="2022-06" db="EMBL/GenBank/DDBJ databases">
        <title>Sphingomicrobium sedimins sp. nov., a marine bacterium isolated from tidal flat.</title>
        <authorList>
            <person name="Kim C.-H."/>
            <person name="Yoo Y."/>
            <person name="Kim J.-J."/>
        </authorList>
    </citation>
    <scope>NUCLEOTIDE SEQUENCE</scope>
    <source>
        <strain evidence="2">GRR-S6-50</strain>
    </source>
</reference>
<keyword evidence="3" id="KW-1185">Reference proteome</keyword>
<dbReference type="AlphaFoldDB" id="A0A9X2EI66"/>
<evidence type="ECO:0000313" key="2">
    <source>
        <dbReference type="EMBL" id="MCM8558525.1"/>
    </source>
</evidence>
<dbReference type="RefSeq" id="WP_252115645.1">
    <property type="nucleotide sequence ID" value="NZ_JAMSHT010000003.1"/>
</dbReference>
<sequence length="700" mass="73276">TVNPGGLDVDLTNSGSVTVAAIARGAGSSTFTTTSTTGTGTTLVTNTNTFTTFASNASAVGIALIGGDVNGSATNTGSIIVDAWTGSGGEASATGVLVSDNDGTGDGASTFVFTNDGGLIQVRESVDDGATFTRGMAIDVSTAGVPSTINLLGDGSIYGNIHVADGDVINVEAGETRFDGLFNPDMEYVGTLNIANGGALFLVDDPLRMDPTYDGPAGGYLDTLNVAADGTIIFNLPSYEDSDLAEAAYPQIFTNTANLDGTLLVRPQSDTGLYEDDYFFDNVIEADVRNGTFSTCEVDGFEDSIFLQLECIYDAESNVDLGFARIAFTDFGFNSQNQLSVAEAIECFYGPDLEGGAQALAIELLEIQDEAVYLDALDQLSGAGYASYLQSMHSFGARFNQLLGDVSDCEVPSLENILVECRGETGIRLFGTLDFSNSNNDGDVESRGYSADAWTAMVGADFALSPNTSIGLSVAKVGNHLDFTDGMTVEADGYQAGAYITYDEGAGLYAKVLGSYAWMDGDSSRTVNIGGGDFAGTIVGDPDIRQWTLGAELGYRVDLGGATVTPYGMVDYINTELKGFKETGLDGANLVVNDADENRTYTTLGAKFASDIGGVVAEVDLGWRHMFGDERSAFTGAFCGQEQCQFGIVSSEEQRDSALVGVSLGGKAGKVDVRVGYQALFNGQRENHAGTFRIRLPLGG</sequence>
<evidence type="ECO:0000259" key="1">
    <source>
        <dbReference type="PROSITE" id="PS51208"/>
    </source>
</evidence>
<feature type="domain" description="Autotransporter" evidence="1">
    <location>
        <begin position="422"/>
        <end position="698"/>
    </location>
</feature>
<gene>
    <name evidence="2" type="ORF">NDO55_11915</name>
</gene>
<evidence type="ECO:0000313" key="3">
    <source>
        <dbReference type="Proteomes" id="UP001155128"/>
    </source>
</evidence>